<keyword evidence="5" id="KW-0732">Signal</keyword>
<sequence>MPIRKLLLPKRSIYSILFYPKREAYLQTHYSRNCKQIKRLKSDKQPNVHWKVTSMQALQAVGTIIVLFIITTKLATSDYAVNANAREASMLCTLVSWAGQRSKWNPDSEQETEEVDDILKLNMSLVDEQWRKHFLTEEAEPKAVTYEASKHEQITDSAHTWVDWARQATETSTPKKQDEVKKKLKLEHITNEQLQAAKNEIIRLAAELQAIKDSSNGGTSTSETIDEAKVKKEINSMVYGDENEPQDNQLAGRNFGQAGNDRQSMCDGTDGSAKVTTVLGTLACICLKDSSANANGQGKVCAGNTGITD</sequence>
<evidence type="ECO:0000256" key="5">
    <source>
        <dbReference type="ARBA" id="ARBA00022729"/>
    </source>
</evidence>
<keyword evidence="7" id="KW-0325">Glycoprotein</keyword>
<dbReference type="EMBL" id="KX701564">
    <property type="protein sequence ID" value="APD75520.1"/>
    <property type="molecule type" value="Genomic_DNA"/>
</dbReference>
<protein>
    <submittedName>
        <fullName evidence="10">Variant surface glycoprotein 1125.5436</fullName>
    </submittedName>
</protein>
<reference evidence="10" key="1">
    <citation type="submission" date="2016-08" db="EMBL/GenBank/DDBJ databases">
        <title>VSG repertoire of Trypanosoma brucei EATRO 1125.</title>
        <authorList>
            <person name="Cross G.A."/>
        </authorList>
    </citation>
    <scope>NUCLEOTIDE SEQUENCE</scope>
    <source>
        <strain evidence="10">EATRO 1125</strain>
    </source>
</reference>
<dbReference type="AlphaFoldDB" id="A0A1J0RCN3"/>
<proteinExistence type="predicted"/>
<keyword evidence="6" id="KW-0472">Membrane</keyword>
<evidence type="ECO:0000256" key="4">
    <source>
        <dbReference type="ARBA" id="ARBA00022622"/>
    </source>
</evidence>
<dbReference type="InterPro" id="IPR025932">
    <property type="entry name" value="Trypano_VSG_B_N_dom"/>
</dbReference>
<evidence type="ECO:0000256" key="8">
    <source>
        <dbReference type="ARBA" id="ARBA00023288"/>
    </source>
</evidence>
<dbReference type="Pfam" id="PF13206">
    <property type="entry name" value="VSG_B"/>
    <property type="match status" value="1"/>
</dbReference>
<keyword evidence="3" id="KW-1003">Cell membrane</keyword>
<keyword evidence="8" id="KW-0449">Lipoprotein</keyword>
<evidence type="ECO:0000256" key="7">
    <source>
        <dbReference type="ARBA" id="ARBA00023180"/>
    </source>
</evidence>
<organism evidence="10">
    <name type="scientific">Trypanosoma brucei</name>
    <dbReference type="NCBI Taxonomy" id="5691"/>
    <lineage>
        <taxon>Eukaryota</taxon>
        <taxon>Discoba</taxon>
        <taxon>Euglenozoa</taxon>
        <taxon>Kinetoplastea</taxon>
        <taxon>Metakinetoplastina</taxon>
        <taxon>Trypanosomatida</taxon>
        <taxon>Trypanosomatidae</taxon>
        <taxon>Trypanosoma</taxon>
    </lineage>
</organism>
<evidence type="ECO:0000256" key="2">
    <source>
        <dbReference type="ARBA" id="ARBA00004609"/>
    </source>
</evidence>
<accession>A0A1J0RCN3</accession>
<dbReference type="GO" id="GO:0005886">
    <property type="term" value="C:plasma membrane"/>
    <property type="evidence" value="ECO:0007669"/>
    <property type="project" value="UniProtKB-SubCell"/>
</dbReference>
<feature type="domain" description="Trypanosome variant surface glycoprotein B-type N-terminal" evidence="9">
    <location>
        <begin position="66"/>
        <end position="305"/>
    </location>
</feature>
<evidence type="ECO:0000256" key="1">
    <source>
        <dbReference type="ARBA" id="ARBA00002523"/>
    </source>
</evidence>
<keyword evidence="4" id="KW-0336">GPI-anchor</keyword>
<dbReference type="VEuPathDB" id="TriTrypDB:Tb427_000191700"/>
<evidence type="ECO:0000256" key="6">
    <source>
        <dbReference type="ARBA" id="ARBA00023136"/>
    </source>
</evidence>
<name>A0A1J0RCN3_9TRYP</name>
<evidence type="ECO:0000313" key="10">
    <source>
        <dbReference type="EMBL" id="APD75520.1"/>
    </source>
</evidence>
<dbReference type="GO" id="GO:0098552">
    <property type="term" value="C:side of membrane"/>
    <property type="evidence" value="ECO:0007669"/>
    <property type="project" value="UniProtKB-KW"/>
</dbReference>
<comment type="function">
    <text evidence="1">VSG forms a coat on the surface of the parasite. The trypanosome evades the immune response of the host by expressing a series of antigenically distinct VSGs from an estimated 1000 VSG genes.</text>
</comment>
<evidence type="ECO:0000259" key="9">
    <source>
        <dbReference type="Pfam" id="PF13206"/>
    </source>
</evidence>
<comment type="subcellular location">
    <subcellularLocation>
        <location evidence="2">Cell membrane</location>
        <topology evidence="2">Lipid-anchor</topology>
        <topology evidence="2">GPI-anchor</topology>
    </subcellularLocation>
</comment>
<evidence type="ECO:0000256" key="3">
    <source>
        <dbReference type="ARBA" id="ARBA00022475"/>
    </source>
</evidence>